<sequence length="96" mass="11117">MYYFDWLLDILNLPYIPIDDFLGIVGYIAEVIFAITAVLLIINLILKIYKRDDFSTGWTTFLLIVVAVSGIVFLICWLIPRKRNCIFNLLANSRKS</sequence>
<evidence type="ECO:0000256" key="1">
    <source>
        <dbReference type="SAM" id="Phobius"/>
    </source>
</evidence>
<proteinExistence type="predicted"/>
<dbReference type="AlphaFoldDB" id="A0A0G0N938"/>
<dbReference type="EMBL" id="LBUX01000031">
    <property type="protein sequence ID" value="KKQ73606.1"/>
    <property type="molecule type" value="Genomic_DNA"/>
</dbReference>
<reference evidence="2 3" key="1">
    <citation type="journal article" date="2015" name="Nature">
        <title>rRNA introns, odd ribosomes, and small enigmatic genomes across a large radiation of phyla.</title>
        <authorList>
            <person name="Brown C.T."/>
            <person name="Hug L.A."/>
            <person name="Thomas B.C."/>
            <person name="Sharon I."/>
            <person name="Castelle C.J."/>
            <person name="Singh A."/>
            <person name="Wilkins M.J."/>
            <person name="Williams K.H."/>
            <person name="Banfield J.F."/>
        </authorList>
    </citation>
    <scope>NUCLEOTIDE SEQUENCE [LARGE SCALE GENOMIC DNA]</scope>
</reference>
<gene>
    <name evidence="2" type="ORF">US94_C0031G0008</name>
</gene>
<evidence type="ECO:0000313" key="3">
    <source>
        <dbReference type="Proteomes" id="UP000034498"/>
    </source>
</evidence>
<name>A0A0G0N938_9BACT</name>
<keyword evidence="1" id="KW-1133">Transmembrane helix</keyword>
<keyword evidence="1" id="KW-0472">Membrane</keyword>
<keyword evidence="1" id="KW-0812">Transmembrane</keyword>
<comment type="caution">
    <text evidence="2">The sequence shown here is derived from an EMBL/GenBank/DDBJ whole genome shotgun (WGS) entry which is preliminary data.</text>
</comment>
<evidence type="ECO:0000313" key="2">
    <source>
        <dbReference type="EMBL" id="KKQ73606.1"/>
    </source>
</evidence>
<dbReference type="Proteomes" id="UP000034498">
    <property type="component" value="Unassembled WGS sequence"/>
</dbReference>
<feature type="transmembrane region" description="Helical" evidence="1">
    <location>
        <begin position="58"/>
        <end position="80"/>
    </location>
</feature>
<protein>
    <submittedName>
        <fullName evidence="2">Uncharacterized protein</fullName>
    </submittedName>
</protein>
<feature type="transmembrane region" description="Helical" evidence="1">
    <location>
        <begin position="24"/>
        <end position="46"/>
    </location>
</feature>
<organism evidence="2 3">
    <name type="scientific">Berkelbacteria bacterium GW2011_GWB1_38_5</name>
    <dbReference type="NCBI Taxonomy" id="1618336"/>
    <lineage>
        <taxon>Bacteria</taxon>
        <taxon>Candidatus Berkelbacteria</taxon>
    </lineage>
</organism>
<accession>A0A0G0N938</accession>